<evidence type="ECO:0000259" key="2">
    <source>
        <dbReference type="Pfam" id="PF02922"/>
    </source>
</evidence>
<evidence type="ECO:0000313" key="4">
    <source>
        <dbReference type="Proteomes" id="UP000320896"/>
    </source>
</evidence>
<dbReference type="PANTHER" id="PTHR43651">
    <property type="entry name" value="1,4-ALPHA-GLUCAN-BRANCHING ENZYME"/>
    <property type="match status" value="1"/>
</dbReference>
<dbReference type="PANTHER" id="PTHR43651:SF3">
    <property type="entry name" value="1,4-ALPHA-GLUCAN-BRANCHING ENZYME"/>
    <property type="match status" value="1"/>
</dbReference>
<dbReference type="GO" id="GO:0005978">
    <property type="term" value="P:glycogen biosynthetic process"/>
    <property type="evidence" value="ECO:0007669"/>
    <property type="project" value="TreeGrafter"/>
</dbReference>
<organism evidence="3 4">
    <name type="scientific">Streptococcus pneumoniae</name>
    <dbReference type="NCBI Taxonomy" id="1313"/>
    <lineage>
        <taxon>Bacteria</taxon>
        <taxon>Bacillati</taxon>
        <taxon>Bacillota</taxon>
        <taxon>Bacilli</taxon>
        <taxon>Lactobacillales</taxon>
        <taxon>Streptococcaceae</taxon>
        <taxon>Streptococcus</taxon>
    </lineage>
</organism>
<feature type="non-terminal residue" evidence="3">
    <location>
        <position position="183"/>
    </location>
</feature>
<dbReference type="SUPFAM" id="SSF51445">
    <property type="entry name" value="(Trans)glycosidases"/>
    <property type="match status" value="1"/>
</dbReference>
<name>A0A558ZSW4_STREE</name>
<protein>
    <submittedName>
        <fullName evidence="3">1,4-alpha-glucan branching enzyme</fullName>
        <ecNumber evidence="3">2.4.1.18</ecNumber>
    </submittedName>
</protein>
<dbReference type="GO" id="GO:0004553">
    <property type="term" value="F:hydrolase activity, hydrolyzing O-glycosyl compounds"/>
    <property type="evidence" value="ECO:0007669"/>
    <property type="project" value="InterPro"/>
</dbReference>
<keyword evidence="3" id="KW-0328">Glycosyltransferase</keyword>
<proteinExistence type="predicted"/>
<evidence type="ECO:0000313" key="3">
    <source>
        <dbReference type="EMBL" id="TVW80438.1"/>
    </source>
</evidence>
<dbReference type="Proteomes" id="UP000320896">
    <property type="component" value="Unassembled WGS sequence"/>
</dbReference>
<dbReference type="InterPro" id="IPR013783">
    <property type="entry name" value="Ig-like_fold"/>
</dbReference>
<dbReference type="CDD" id="cd02855">
    <property type="entry name" value="E_set_GBE_prok_N"/>
    <property type="match status" value="1"/>
</dbReference>
<dbReference type="InterPro" id="IPR044143">
    <property type="entry name" value="GlgB_N_E_set_prok"/>
</dbReference>
<sequence length="183" mass="21488">MDKREALHTFMTGENFHLQHYLGAHREELNGEYGYTFRVWAPNAQAVHLVGDFTNWVENQIPMERNEFGVWEVFTSLAHEGQIYKYHITRANGHQLMKIDPLAVRYEARPGTGAILTEIPEKKWKDGLWLARRKRLSFEERPVNIYEAHAGSWKRNPDGSPYSFAQLKDELIPYLVEMNYTHI</sequence>
<accession>A0A558ZSW4</accession>
<reference evidence="3 4" key="1">
    <citation type="submission" date="2019-07" db="EMBL/GenBank/DDBJ databases">
        <authorList>
            <person name="Mohale T."/>
        </authorList>
    </citation>
    <scope>NUCLEOTIDE SEQUENCE [LARGE SCALE GENOMIC DNA]</scope>
    <source>
        <strain evidence="3 4">NTPn 126</strain>
    </source>
</reference>
<dbReference type="Pfam" id="PF02922">
    <property type="entry name" value="CBM_48"/>
    <property type="match status" value="1"/>
</dbReference>
<dbReference type="Gene3D" id="3.20.20.80">
    <property type="entry name" value="Glycosidases"/>
    <property type="match status" value="1"/>
</dbReference>
<feature type="domain" description="Glycoside hydrolase family 13 N-terminal" evidence="2">
    <location>
        <begin position="22"/>
        <end position="103"/>
    </location>
</feature>
<dbReference type="InterPro" id="IPR014756">
    <property type="entry name" value="Ig_E-set"/>
</dbReference>
<dbReference type="GO" id="GO:0003844">
    <property type="term" value="F:1,4-alpha-glucan branching enzyme activity"/>
    <property type="evidence" value="ECO:0007669"/>
    <property type="project" value="UniProtKB-EC"/>
</dbReference>
<evidence type="ECO:0000256" key="1">
    <source>
        <dbReference type="ARBA" id="ARBA00002953"/>
    </source>
</evidence>
<dbReference type="GO" id="GO:0005829">
    <property type="term" value="C:cytosol"/>
    <property type="evidence" value="ECO:0007669"/>
    <property type="project" value="TreeGrafter"/>
</dbReference>
<dbReference type="EC" id="2.4.1.18" evidence="3"/>
<dbReference type="EMBL" id="VMWH01000346">
    <property type="protein sequence ID" value="TVW80438.1"/>
    <property type="molecule type" value="Genomic_DNA"/>
</dbReference>
<comment type="function">
    <text evidence="1">Catalyzes the formation of the alpha-1,6-glucosidic linkages in glycogen by scission of a 1,4-alpha-linked oligosaccharide from growing alpha-1,4-glucan chains and the subsequent attachment of the oligosaccharide to the alpha-1,6 position.</text>
</comment>
<dbReference type="InterPro" id="IPR004193">
    <property type="entry name" value="Glyco_hydro_13_N"/>
</dbReference>
<comment type="caution">
    <text evidence="3">The sequence shown here is derived from an EMBL/GenBank/DDBJ whole genome shotgun (WGS) entry which is preliminary data.</text>
</comment>
<dbReference type="Gene3D" id="2.60.40.10">
    <property type="entry name" value="Immunoglobulins"/>
    <property type="match status" value="1"/>
</dbReference>
<dbReference type="InterPro" id="IPR017853">
    <property type="entry name" value="GH"/>
</dbReference>
<dbReference type="AlphaFoldDB" id="A0A558ZSW4"/>
<dbReference type="SUPFAM" id="SSF81296">
    <property type="entry name" value="E set domains"/>
    <property type="match status" value="1"/>
</dbReference>
<keyword evidence="3" id="KW-0808">Transferase</keyword>
<gene>
    <name evidence="3" type="ORF">AZJ70_12245</name>
</gene>